<organism evidence="6 7">
    <name type="scientific">Aurantimonas manganoxydans (strain ATCC BAA-1229 / DSM 21871 / SI85-9A1)</name>
    <dbReference type="NCBI Taxonomy" id="287752"/>
    <lineage>
        <taxon>Bacteria</taxon>
        <taxon>Pseudomonadati</taxon>
        <taxon>Pseudomonadota</taxon>
        <taxon>Alphaproteobacteria</taxon>
        <taxon>Hyphomicrobiales</taxon>
        <taxon>Aurantimonadaceae</taxon>
        <taxon>Aurantimonas</taxon>
    </lineage>
</organism>
<dbReference type="GO" id="GO:0005524">
    <property type="term" value="F:ATP binding"/>
    <property type="evidence" value="ECO:0007669"/>
    <property type="project" value="UniProtKB-KW"/>
</dbReference>
<evidence type="ECO:0000256" key="2">
    <source>
        <dbReference type="ARBA" id="ARBA00022448"/>
    </source>
</evidence>
<dbReference type="AlphaFoldDB" id="Q1YMB4"/>
<dbReference type="GO" id="GO:0140359">
    <property type="term" value="F:ABC-type transporter activity"/>
    <property type="evidence" value="ECO:0007669"/>
    <property type="project" value="InterPro"/>
</dbReference>
<dbReference type="EMBL" id="AAPJ01000001">
    <property type="protein sequence ID" value="EAS51467.1"/>
    <property type="molecule type" value="Genomic_DNA"/>
</dbReference>
<dbReference type="BioCyc" id="AURANTIMONAS:SI859A1_02283-MONOMER"/>
<dbReference type="OrthoDB" id="9778870at2"/>
<dbReference type="InterPro" id="IPR029439">
    <property type="entry name" value="Wzt_C"/>
</dbReference>
<keyword evidence="2" id="KW-0813">Transport</keyword>
<protein>
    <submittedName>
        <fullName evidence="6">Putative ATP-binding protein, ABC-type polysaccharide/polyol transporter</fullName>
    </submittedName>
</protein>
<evidence type="ECO:0000256" key="1">
    <source>
        <dbReference type="ARBA" id="ARBA00005417"/>
    </source>
</evidence>
<dbReference type="HOGENOM" id="CLU_000604_101_3_5"/>
<dbReference type="Gene3D" id="3.40.50.300">
    <property type="entry name" value="P-loop containing nucleotide triphosphate hydrolases"/>
    <property type="match status" value="1"/>
</dbReference>
<dbReference type="Proteomes" id="UP000000321">
    <property type="component" value="Unassembled WGS sequence"/>
</dbReference>
<dbReference type="CDD" id="cd10147">
    <property type="entry name" value="Wzt_C-like"/>
    <property type="match status" value="1"/>
</dbReference>
<dbReference type="GO" id="GO:0016020">
    <property type="term" value="C:membrane"/>
    <property type="evidence" value="ECO:0007669"/>
    <property type="project" value="InterPro"/>
</dbReference>
<comment type="similarity">
    <text evidence="1">Belongs to the ABC transporter superfamily.</text>
</comment>
<proteinExistence type="inferred from homology"/>
<keyword evidence="4 6" id="KW-0067">ATP-binding</keyword>
<dbReference type="InterPro" id="IPR015860">
    <property type="entry name" value="ABC_transpr_TagH-like"/>
</dbReference>
<dbReference type="Pfam" id="PF00005">
    <property type="entry name" value="ABC_tran"/>
    <property type="match status" value="1"/>
</dbReference>
<evidence type="ECO:0000259" key="5">
    <source>
        <dbReference type="PROSITE" id="PS50893"/>
    </source>
</evidence>
<sequence>MSDTLLDVVHVGKRYTTYASNLQRFANWFGAGIKPSGEFWAVSDISFQVRRGESVALIGQNGAGKSSLLKLITGTVRPSTGSVAVAGSISAILELGLGFNPEFTGRENAFHAGGLMGISQPELATLMPEIESFAEIGEFFDQPFRVYSSGMQARLAFALATARRPDLLIVDEVLSVGDARFQAKCFDRLEEFRGLGTSLLLVTHSTSDVLRHCDRAVFLRMGRAAFDGEPRHACNLYLDELFGGDQPDLPETSARLSELSNNEDQFHIHPNYRKEEYRWGEGGARIIDYGMICEGKSYPHSVRANTEVSFRFSVVFENDYDSVVAGFIVKTHDGAYVYGTNTMIDENPMYLSVKAGEVYEFSCMLPMRVAAGHYLASFGISEGKDQDLKPLDRRYDSVIFSVERQDGVTGLVDLGGKFSVIEKS</sequence>
<dbReference type="Pfam" id="PF14524">
    <property type="entry name" value="Wzt_C"/>
    <property type="match status" value="1"/>
</dbReference>
<feature type="domain" description="ABC transporter" evidence="5">
    <location>
        <begin position="23"/>
        <end position="246"/>
    </location>
</feature>
<dbReference type="SUPFAM" id="SSF52540">
    <property type="entry name" value="P-loop containing nucleoside triphosphate hydrolases"/>
    <property type="match status" value="1"/>
</dbReference>
<dbReference type="PROSITE" id="PS50893">
    <property type="entry name" value="ABC_TRANSPORTER_2"/>
    <property type="match status" value="1"/>
</dbReference>
<keyword evidence="3" id="KW-0547">Nucleotide-binding</keyword>
<dbReference type="GO" id="GO:0016887">
    <property type="term" value="F:ATP hydrolysis activity"/>
    <property type="evidence" value="ECO:0007669"/>
    <property type="project" value="InterPro"/>
</dbReference>
<dbReference type="SMART" id="SM00382">
    <property type="entry name" value="AAA"/>
    <property type="match status" value="1"/>
</dbReference>
<evidence type="ECO:0000256" key="3">
    <source>
        <dbReference type="ARBA" id="ARBA00022741"/>
    </source>
</evidence>
<dbReference type="InterPro" id="IPR003439">
    <property type="entry name" value="ABC_transporter-like_ATP-bd"/>
</dbReference>
<dbReference type="InterPro" id="IPR017871">
    <property type="entry name" value="ABC_transporter-like_CS"/>
</dbReference>
<dbReference type="PROSITE" id="PS00211">
    <property type="entry name" value="ABC_TRANSPORTER_1"/>
    <property type="match status" value="1"/>
</dbReference>
<dbReference type="PANTHER" id="PTHR46743">
    <property type="entry name" value="TEICHOIC ACIDS EXPORT ATP-BINDING PROTEIN TAGH"/>
    <property type="match status" value="1"/>
</dbReference>
<dbReference type="CDD" id="cd03220">
    <property type="entry name" value="ABC_KpsT_Wzt"/>
    <property type="match status" value="1"/>
</dbReference>
<dbReference type="InterPro" id="IPR003593">
    <property type="entry name" value="AAA+_ATPase"/>
</dbReference>
<comment type="caution">
    <text evidence="6">The sequence shown here is derived from an EMBL/GenBank/DDBJ whole genome shotgun (WGS) entry which is preliminary data.</text>
</comment>
<dbReference type="PANTHER" id="PTHR46743:SF2">
    <property type="entry name" value="TEICHOIC ACIDS EXPORT ATP-BINDING PROTEIN TAGH"/>
    <property type="match status" value="1"/>
</dbReference>
<accession>Q1YMB4</accession>
<gene>
    <name evidence="6" type="ORF">SI859A1_02283</name>
</gene>
<name>Q1YMB4_AURMS</name>
<evidence type="ECO:0000313" key="7">
    <source>
        <dbReference type="Proteomes" id="UP000000321"/>
    </source>
</evidence>
<reference evidence="6 7" key="1">
    <citation type="journal article" date="2008" name="Appl. Environ. Microbiol.">
        <title>Genomic insights into Mn(II) oxidation by the marine alphaproteobacterium Aurantimonas sp. strain SI85-9A1.</title>
        <authorList>
            <person name="Dick G.J."/>
            <person name="Podell S."/>
            <person name="Johnson H.A."/>
            <person name="Rivera-Espinoza Y."/>
            <person name="Bernier-Latmani R."/>
            <person name="McCarthy J.K."/>
            <person name="Torpey J.W."/>
            <person name="Clement B.G."/>
            <person name="Gaasterland T."/>
            <person name="Tebo B.M."/>
        </authorList>
    </citation>
    <scope>NUCLEOTIDE SEQUENCE [LARGE SCALE GENOMIC DNA]</scope>
    <source>
        <strain evidence="6 7">SI85-9A1</strain>
    </source>
</reference>
<dbReference type="RefSeq" id="WP_009210106.1">
    <property type="nucleotide sequence ID" value="NZ_BBWP01000044.1"/>
</dbReference>
<dbReference type="Gene3D" id="2.70.50.60">
    <property type="entry name" value="abc- transporter (atp binding component) like domain"/>
    <property type="match status" value="1"/>
</dbReference>
<evidence type="ECO:0000313" key="6">
    <source>
        <dbReference type="EMBL" id="EAS51467.1"/>
    </source>
</evidence>
<evidence type="ECO:0000256" key="4">
    <source>
        <dbReference type="ARBA" id="ARBA00022840"/>
    </source>
</evidence>
<dbReference type="InterPro" id="IPR027417">
    <property type="entry name" value="P-loop_NTPase"/>
</dbReference>
<dbReference type="InterPro" id="IPR050683">
    <property type="entry name" value="Bact_Polysacc_Export_ATP-bd"/>
</dbReference>
<keyword evidence="7" id="KW-1185">Reference proteome</keyword>